<dbReference type="InterPro" id="IPR003953">
    <property type="entry name" value="FAD-dep_OxRdtase_2_FAD-bd"/>
</dbReference>
<dbReference type="InterPro" id="IPR051473">
    <property type="entry name" value="P2Ox-like"/>
</dbReference>
<evidence type="ECO:0000256" key="4">
    <source>
        <dbReference type="ARBA" id="ARBA00022827"/>
    </source>
</evidence>
<sequence>MTTPAPTDARTAAVRERIAAVLDSPLRRPALRDELAARLLDLADAHAMTWADAPLDPVAERALVGDLLYAHGLAADRVSPVLAPHVGAWSPPPLSEEPPALLRPEDLARPEDVQDVYDAVVVGSGAGGGMAAQALAEAGLRILVLERGGYPRSRELLRDHLRTPRASTGLFPLTGPGPDAETRGVAIGQGPFRDVPARDWLWNGNAMTLGGGTRAYGAQAWRFAPRDFAMASTYGVPEGSSLADWPLRYEDLEPFYTRVEQQLGVSGGPFTDPWAGPRSAPVPMPALPVSPISERLSAAAARLGFGVQPVPLLVNSRPYGGRGACIRCSQCIGFECPVAARAGSHSTTLPRALASGNATILASAQASRVLVDGAGRARGVAVVGETAEGRLWRREIIAGVVVLAAGAIESARLLLDSATDAFPGGLGNAADQVGRHLQGHSYGGASALFAEEVVDLRGPGPRTSTADFRHGNDGIIGGGILADEFVPTPASTQRALRETGLIAAEEPVGSPVIERAMLRFARVMGPIQEVTTADSRVRLDPGRRDRFGRTQVRLSGSLHAEDLRGRDMLIARAAAWLEEAGAQRVVPMRPMSLPVPVSAGQHQAGTLRMGEDPATSATRPDGQVWGHEGLFVADGSTHVTNGGVNPVLTILANALRISEGIAAR</sequence>
<feature type="domain" description="FAD-dependent oxidoreductase 2 FAD-binding" evidence="7">
    <location>
        <begin position="118"/>
        <end position="152"/>
    </location>
</feature>
<name>A0ABV6RBR7_9MICO</name>
<dbReference type="RefSeq" id="WP_376980492.1">
    <property type="nucleotide sequence ID" value="NZ_JBHLSV010000011.1"/>
</dbReference>
<keyword evidence="5" id="KW-0560">Oxidoreductase</keyword>
<evidence type="ECO:0000259" key="7">
    <source>
        <dbReference type="Pfam" id="PF00890"/>
    </source>
</evidence>
<organism evidence="9 10">
    <name type="scientific">Brachybacterium hainanense</name>
    <dbReference type="NCBI Taxonomy" id="1541174"/>
    <lineage>
        <taxon>Bacteria</taxon>
        <taxon>Bacillati</taxon>
        <taxon>Actinomycetota</taxon>
        <taxon>Actinomycetes</taxon>
        <taxon>Micrococcales</taxon>
        <taxon>Dermabacteraceae</taxon>
        <taxon>Brachybacterium</taxon>
    </lineage>
</organism>
<evidence type="ECO:0000256" key="2">
    <source>
        <dbReference type="ARBA" id="ARBA00010790"/>
    </source>
</evidence>
<evidence type="ECO:0000259" key="6">
    <source>
        <dbReference type="Pfam" id="PF00732"/>
    </source>
</evidence>
<dbReference type="PANTHER" id="PTHR42784">
    <property type="entry name" value="PYRANOSE 2-OXIDASE"/>
    <property type="match status" value="1"/>
</dbReference>
<dbReference type="Pfam" id="PF05199">
    <property type="entry name" value="GMC_oxred_C"/>
    <property type="match status" value="1"/>
</dbReference>
<keyword evidence="10" id="KW-1185">Reference proteome</keyword>
<proteinExistence type="inferred from homology"/>
<dbReference type="InterPro" id="IPR000172">
    <property type="entry name" value="GMC_OxRdtase_N"/>
</dbReference>
<dbReference type="InterPro" id="IPR036188">
    <property type="entry name" value="FAD/NAD-bd_sf"/>
</dbReference>
<gene>
    <name evidence="9" type="ORF">ACFFF6_10680</name>
</gene>
<dbReference type="Pfam" id="PF00890">
    <property type="entry name" value="FAD_binding_2"/>
    <property type="match status" value="1"/>
</dbReference>
<feature type="domain" description="Glucose-methanol-choline oxidoreductase C-terminal" evidence="8">
    <location>
        <begin position="532"/>
        <end position="654"/>
    </location>
</feature>
<keyword evidence="4" id="KW-0274">FAD</keyword>
<evidence type="ECO:0000256" key="3">
    <source>
        <dbReference type="ARBA" id="ARBA00022630"/>
    </source>
</evidence>
<evidence type="ECO:0000259" key="8">
    <source>
        <dbReference type="Pfam" id="PF05199"/>
    </source>
</evidence>
<evidence type="ECO:0000313" key="10">
    <source>
        <dbReference type="Proteomes" id="UP001589793"/>
    </source>
</evidence>
<dbReference type="Proteomes" id="UP001589793">
    <property type="component" value="Unassembled WGS sequence"/>
</dbReference>
<evidence type="ECO:0000256" key="1">
    <source>
        <dbReference type="ARBA" id="ARBA00001974"/>
    </source>
</evidence>
<accession>A0ABV6RBR7</accession>
<evidence type="ECO:0000256" key="5">
    <source>
        <dbReference type="ARBA" id="ARBA00023002"/>
    </source>
</evidence>
<comment type="caution">
    <text evidence="9">The sequence shown here is derived from an EMBL/GenBank/DDBJ whole genome shotgun (WGS) entry which is preliminary data.</text>
</comment>
<dbReference type="Gene3D" id="3.50.50.60">
    <property type="entry name" value="FAD/NAD(P)-binding domain"/>
    <property type="match status" value="2"/>
</dbReference>
<comment type="cofactor">
    <cofactor evidence="1">
        <name>FAD</name>
        <dbReference type="ChEBI" id="CHEBI:57692"/>
    </cofactor>
</comment>
<dbReference type="InterPro" id="IPR007867">
    <property type="entry name" value="GMC_OxRtase_C"/>
</dbReference>
<comment type="similarity">
    <text evidence="2">Belongs to the GMC oxidoreductase family.</text>
</comment>
<evidence type="ECO:0000313" key="9">
    <source>
        <dbReference type="EMBL" id="MFC0674418.1"/>
    </source>
</evidence>
<feature type="domain" description="Glucose-methanol-choline oxidoreductase N-terminal" evidence="6">
    <location>
        <begin position="248"/>
        <end position="440"/>
    </location>
</feature>
<dbReference type="EMBL" id="JBHLSV010000011">
    <property type="protein sequence ID" value="MFC0674418.1"/>
    <property type="molecule type" value="Genomic_DNA"/>
</dbReference>
<dbReference type="SUPFAM" id="SSF51905">
    <property type="entry name" value="FAD/NAD(P)-binding domain"/>
    <property type="match status" value="1"/>
</dbReference>
<reference evidence="9 10" key="1">
    <citation type="submission" date="2024-09" db="EMBL/GenBank/DDBJ databases">
        <authorList>
            <person name="Sun Q."/>
            <person name="Mori K."/>
        </authorList>
    </citation>
    <scope>NUCLEOTIDE SEQUENCE [LARGE SCALE GENOMIC DNA]</scope>
    <source>
        <strain evidence="9 10">CICC 10874</strain>
    </source>
</reference>
<dbReference type="PANTHER" id="PTHR42784:SF1">
    <property type="entry name" value="PYRANOSE 2-OXIDASE"/>
    <property type="match status" value="1"/>
</dbReference>
<dbReference type="Pfam" id="PF00732">
    <property type="entry name" value="GMC_oxred_N"/>
    <property type="match status" value="1"/>
</dbReference>
<protein>
    <submittedName>
        <fullName evidence="9">GMC oxidoreductase</fullName>
    </submittedName>
</protein>
<keyword evidence="3" id="KW-0285">Flavoprotein</keyword>